<dbReference type="KEGG" id="lvi:G7068_00925"/>
<organism evidence="1 2">
    <name type="scientific">Leucobacter viscericola</name>
    <dbReference type="NCBI Taxonomy" id="2714935"/>
    <lineage>
        <taxon>Bacteria</taxon>
        <taxon>Bacillati</taxon>
        <taxon>Actinomycetota</taxon>
        <taxon>Actinomycetes</taxon>
        <taxon>Micrococcales</taxon>
        <taxon>Microbacteriaceae</taxon>
        <taxon>Leucobacter</taxon>
    </lineage>
</organism>
<evidence type="ECO:0008006" key="3">
    <source>
        <dbReference type="Google" id="ProtNLM"/>
    </source>
</evidence>
<name>A0A6G7XBG1_9MICO</name>
<dbReference type="RefSeq" id="WP_166287594.1">
    <property type="nucleotide sequence ID" value="NZ_CP049863.1"/>
</dbReference>
<gene>
    <name evidence="1" type="ORF">G7068_00925</name>
</gene>
<dbReference type="Proteomes" id="UP000502677">
    <property type="component" value="Chromosome"/>
</dbReference>
<evidence type="ECO:0000313" key="2">
    <source>
        <dbReference type="Proteomes" id="UP000502677"/>
    </source>
</evidence>
<keyword evidence="2" id="KW-1185">Reference proteome</keyword>
<dbReference type="AlphaFoldDB" id="A0A6G7XBG1"/>
<evidence type="ECO:0000313" key="1">
    <source>
        <dbReference type="EMBL" id="QIK61934.1"/>
    </source>
</evidence>
<dbReference type="EMBL" id="CP049863">
    <property type="protein sequence ID" value="QIK61934.1"/>
    <property type="molecule type" value="Genomic_DNA"/>
</dbReference>
<protein>
    <recommendedName>
        <fullName evidence="3">Fe-S oxidoreductase</fullName>
    </recommendedName>
</protein>
<accession>A0A6G7XBG1</accession>
<proteinExistence type="predicted"/>
<reference evidence="1 2" key="1">
    <citation type="submission" date="2020-03" db="EMBL/GenBank/DDBJ databases">
        <title>Leucobacter sp. nov., isolated from beetles.</title>
        <authorList>
            <person name="Hyun D.-W."/>
            <person name="Bae J.-W."/>
        </authorList>
    </citation>
    <scope>NUCLEOTIDE SEQUENCE [LARGE SCALE GENOMIC DNA]</scope>
    <source>
        <strain evidence="1 2">HDW9C</strain>
    </source>
</reference>
<sequence length="84" mass="8978">MQLGARWMVGAQPHSSVPPELYAEIARQEQLHPDASSWTLTWLEGRPRAGLDDLVIVSVNAEGQIVASPVGGSLPTRTATTMIG</sequence>